<feature type="domain" description="Calcineurin-like phosphoesterase" evidence="3">
    <location>
        <begin position="1"/>
        <end position="148"/>
    </location>
</feature>
<dbReference type="Pfam" id="PF12850">
    <property type="entry name" value="Metallophos_2"/>
    <property type="match status" value="1"/>
</dbReference>
<sequence>MKILIISDTHRQHESLKKVLKKEGKIDKLIHLGDVEGYEDYIKELAGCPVEMVAGNNDFFSSLEKEKEIRIGKYKVLLTHGHYYYVSMETSMIKQEAISRGCSIVMYGHTHKPVIEYDPHVIALNPGSLSYPRQKNRKPSYIIMNVDEKGEATFEICYL</sequence>
<comment type="cofactor">
    <cofactor evidence="2">
        <name>a divalent metal cation</name>
        <dbReference type="ChEBI" id="CHEBI:60240"/>
    </cofactor>
</comment>
<proteinExistence type="inferred from homology"/>
<evidence type="ECO:0000256" key="2">
    <source>
        <dbReference type="RuleBase" id="RU362039"/>
    </source>
</evidence>
<dbReference type="Proteomes" id="UP000824201">
    <property type="component" value="Unassembled WGS sequence"/>
</dbReference>
<dbReference type="GO" id="GO:0046872">
    <property type="term" value="F:metal ion binding"/>
    <property type="evidence" value="ECO:0007669"/>
    <property type="project" value="UniProtKB-KW"/>
</dbReference>
<comment type="caution">
    <text evidence="4">The sequence shown here is derived from an EMBL/GenBank/DDBJ whole genome shotgun (WGS) entry which is preliminary data.</text>
</comment>
<dbReference type="SUPFAM" id="SSF56300">
    <property type="entry name" value="Metallo-dependent phosphatases"/>
    <property type="match status" value="1"/>
</dbReference>
<protein>
    <recommendedName>
        <fullName evidence="2">Phosphoesterase</fullName>
        <ecNumber evidence="2">3.1.4.-</ecNumber>
    </recommendedName>
</protein>
<dbReference type="NCBIfam" id="TIGR00040">
    <property type="entry name" value="yfcE"/>
    <property type="match status" value="1"/>
</dbReference>
<dbReference type="Gene3D" id="3.60.21.10">
    <property type="match status" value="1"/>
</dbReference>
<name>A0A9D1EEI0_9FIRM</name>
<dbReference type="GO" id="GO:0016787">
    <property type="term" value="F:hydrolase activity"/>
    <property type="evidence" value="ECO:0007669"/>
    <property type="project" value="UniProtKB-UniRule"/>
</dbReference>
<dbReference type="PANTHER" id="PTHR11124">
    <property type="entry name" value="VACUOLAR SORTING PROTEIN VPS29"/>
    <property type="match status" value="1"/>
</dbReference>
<keyword evidence="2" id="KW-0479">Metal-binding</keyword>
<dbReference type="InterPro" id="IPR000979">
    <property type="entry name" value="Phosphodiesterase_MJ0936/Vps29"/>
</dbReference>
<evidence type="ECO:0000313" key="4">
    <source>
        <dbReference type="EMBL" id="HIR88902.1"/>
    </source>
</evidence>
<dbReference type="AlphaFoldDB" id="A0A9D1EEI0"/>
<evidence type="ECO:0000256" key="1">
    <source>
        <dbReference type="ARBA" id="ARBA00008950"/>
    </source>
</evidence>
<accession>A0A9D1EEI0</accession>
<reference evidence="4" key="2">
    <citation type="journal article" date="2021" name="PeerJ">
        <title>Extensive microbial diversity within the chicken gut microbiome revealed by metagenomics and culture.</title>
        <authorList>
            <person name="Gilroy R."/>
            <person name="Ravi A."/>
            <person name="Getino M."/>
            <person name="Pursley I."/>
            <person name="Horton D.L."/>
            <person name="Alikhan N.F."/>
            <person name="Baker D."/>
            <person name="Gharbi K."/>
            <person name="Hall N."/>
            <person name="Watson M."/>
            <person name="Adriaenssens E.M."/>
            <person name="Foster-Nyarko E."/>
            <person name="Jarju S."/>
            <person name="Secka A."/>
            <person name="Antonio M."/>
            <person name="Oren A."/>
            <person name="Chaudhuri R.R."/>
            <person name="La Ragione R."/>
            <person name="Hildebrand F."/>
            <person name="Pallen M.J."/>
        </authorList>
    </citation>
    <scope>NUCLEOTIDE SEQUENCE</scope>
    <source>
        <strain evidence="4">ChiW13-3771</strain>
    </source>
</reference>
<dbReference type="InterPro" id="IPR024654">
    <property type="entry name" value="Calcineurin-like_PHP_lpxH"/>
</dbReference>
<comment type="similarity">
    <text evidence="1 2">Belongs to the metallophosphoesterase superfamily. YfcE family.</text>
</comment>
<evidence type="ECO:0000259" key="3">
    <source>
        <dbReference type="Pfam" id="PF12850"/>
    </source>
</evidence>
<dbReference type="InterPro" id="IPR029052">
    <property type="entry name" value="Metallo-depent_PP-like"/>
</dbReference>
<dbReference type="EC" id="3.1.4.-" evidence="2"/>
<dbReference type="EMBL" id="DVHN01000103">
    <property type="protein sequence ID" value="HIR88902.1"/>
    <property type="molecule type" value="Genomic_DNA"/>
</dbReference>
<evidence type="ECO:0000313" key="5">
    <source>
        <dbReference type="Proteomes" id="UP000824201"/>
    </source>
</evidence>
<gene>
    <name evidence="4" type="ORF">IAC96_08145</name>
</gene>
<organism evidence="4 5">
    <name type="scientific">Candidatus Fimimorpha faecalis</name>
    <dbReference type="NCBI Taxonomy" id="2840824"/>
    <lineage>
        <taxon>Bacteria</taxon>
        <taxon>Bacillati</taxon>
        <taxon>Bacillota</taxon>
        <taxon>Clostridia</taxon>
        <taxon>Eubacteriales</taxon>
        <taxon>Candidatus Fimimorpha</taxon>
    </lineage>
</organism>
<reference evidence="4" key="1">
    <citation type="submission" date="2020-10" db="EMBL/GenBank/DDBJ databases">
        <authorList>
            <person name="Gilroy R."/>
        </authorList>
    </citation>
    <scope>NUCLEOTIDE SEQUENCE</scope>
    <source>
        <strain evidence="4">ChiW13-3771</strain>
    </source>
</reference>